<dbReference type="AlphaFoldDB" id="A0A511XLJ5"/>
<dbReference type="Proteomes" id="UP000321746">
    <property type="component" value="Unassembled WGS sequence"/>
</dbReference>
<evidence type="ECO:0000313" key="2">
    <source>
        <dbReference type="Proteomes" id="UP000321746"/>
    </source>
</evidence>
<name>A0A511XLJ5_9PROT</name>
<sequence>MPGTLWCIMVEVTLVICRVEPWPKMEISSLAVAGAAAGADVARGCPVVFPDRVAGGPGALVFVVGSLVAGGVWPRAPGVFVAAWAGRVMMASVEVSRTERVRRAFCRGEGDMTPGRLFLNCITSP</sequence>
<evidence type="ECO:0000313" key="1">
    <source>
        <dbReference type="EMBL" id="GEN63811.1"/>
    </source>
</evidence>
<comment type="caution">
    <text evidence="1">The sequence shown here is derived from an EMBL/GenBank/DDBJ whole genome shotgun (WGS) entry which is preliminary data.</text>
</comment>
<accession>A0A511XLJ5</accession>
<reference evidence="1 2" key="1">
    <citation type="submission" date="2019-07" db="EMBL/GenBank/DDBJ databases">
        <title>Whole genome shotgun sequence of Acetobacter oeni NBRC 105207.</title>
        <authorList>
            <person name="Hosoyama A."/>
            <person name="Uohara A."/>
            <person name="Ohji S."/>
            <person name="Ichikawa N."/>
        </authorList>
    </citation>
    <scope>NUCLEOTIDE SEQUENCE [LARGE SCALE GENOMIC DNA]</scope>
    <source>
        <strain evidence="1 2">NBRC 105207</strain>
    </source>
</reference>
<dbReference type="EMBL" id="BJYG01000026">
    <property type="protein sequence ID" value="GEN63811.1"/>
    <property type="molecule type" value="Genomic_DNA"/>
</dbReference>
<dbReference type="RefSeq" id="WP_173572066.1">
    <property type="nucleotide sequence ID" value="NZ_BJYG01000026.1"/>
</dbReference>
<gene>
    <name evidence="1" type="ORF">AOE01nite_20350</name>
</gene>
<proteinExistence type="predicted"/>
<keyword evidence="2" id="KW-1185">Reference proteome</keyword>
<protein>
    <submittedName>
        <fullName evidence="1">Uncharacterized protein</fullName>
    </submittedName>
</protein>
<organism evidence="1 2">
    <name type="scientific">Acetobacter oeni</name>
    <dbReference type="NCBI Taxonomy" id="304077"/>
    <lineage>
        <taxon>Bacteria</taxon>
        <taxon>Pseudomonadati</taxon>
        <taxon>Pseudomonadota</taxon>
        <taxon>Alphaproteobacteria</taxon>
        <taxon>Acetobacterales</taxon>
        <taxon>Acetobacteraceae</taxon>
        <taxon>Acetobacter</taxon>
    </lineage>
</organism>